<protein>
    <recommendedName>
        <fullName evidence="7">Lipoprotein</fullName>
    </recommendedName>
</protein>
<evidence type="ECO:0000313" key="3">
    <source>
        <dbReference type="EMBL" id="GEN05346.1"/>
    </source>
</evidence>
<dbReference type="Proteomes" id="UP000321514">
    <property type="component" value="Unassembled WGS sequence"/>
</dbReference>
<feature type="signal peptide" evidence="2">
    <location>
        <begin position="1"/>
        <end position="21"/>
    </location>
</feature>
<evidence type="ECO:0000256" key="1">
    <source>
        <dbReference type="SAM" id="MobiDB-lite"/>
    </source>
</evidence>
<evidence type="ECO:0000313" key="4">
    <source>
        <dbReference type="EMBL" id="SET10286.1"/>
    </source>
</evidence>
<organism evidence="3 6">
    <name type="scientific">Myxococcus fulvus</name>
    <dbReference type="NCBI Taxonomy" id="33"/>
    <lineage>
        <taxon>Bacteria</taxon>
        <taxon>Pseudomonadati</taxon>
        <taxon>Myxococcota</taxon>
        <taxon>Myxococcia</taxon>
        <taxon>Myxococcales</taxon>
        <taxon>Cystobacterineae</taxon>
        <taxon>Myxococcaceae</taxon>
        <taxon>Myxococcus</taxon>
    </lineage>
</organism>
<dbReference type="STRING" id="1334629.MFUL124B02_06490"/>
<gene>
    <name evidence="3" type="ORF">MFU01_03830</name>
    <name evidence="4" type="ORF">SAMN05443572_1011110</name>
</gene>
<dbReference type="OrthoDB" id="5507840at2"/>
<evidence type="ECO:0008006" key="7">
    <source>
        <dbReference type="Google" id="ProtNLM"/>
    </source>
</evidence>
<keyword evidence="2" id="KW-0732">Signal</keyword>
<accession>A0A511STU2</accession>
<reference evidence="3 6" key="2">
    <citation type="submission" date="2019-07" db="EMBL/GenBank/DDBJ databases">
        <title>Whole genome shotgun sequence of Myxococcus fulvus NBRC 100333.</title>
        <authorList>
            <person name="Hosoyama A."/>
            <person name="Uohara A."/>
            <person name="Ohji S."/>
            <person name="Ichikawa N."/>
        </authorList>
    </citation>
    <scope>NUCLEOTIDE SEQUENCE [LARGE SCALE GENOMIC DNA]</scope>
    <source>
        <strain evidence="3 6">NBRC 100333</strain>
    </source>
</reference>
<reference evidence="4 5" key="1">
    <citation type="submission" date="2016-10" db="EMBL/GenBank/DDBJ databases">
        <authorList>
            <person name="Varghese N."/>
            <person name="Submissions S."/>
        </authorList>
    </citation>
    <scope>NUCLEOTIDE SEQUENCE [LARGE SCALE GENOMIC DNA]</scope>
    <source>
        <strain evidence="4 5">DSM 16525</strain>
    </source>
</reference>
<dbReference type="RefSeq" id="WP_046711257.1">
    <property type="nucleotide sequence ID" value="NZ_BJXR01000006.1"/>
</dbReference>
<feature type="region of interest" description="Disordered" evidence="1">
    <location>
        <begin position="222"/>
        <end position="268"/>
    </location>
</feature>
<evidence type="ECO:0000313" key="5">
    <source>
        <dbReference type="Proteomes" id="UP000183760"/>
    </source>
</evidence>
<feature type="chain" id="PRO_5022845885" description="Lipoprotein" evidence="2">
    <location>
        <begin position="22"/>
        <end position="268"/>
    </location>
</feature>
<dbReference type="AlphaFoldDB" id="A0A511STU2"/>
<dbReference type="EMBL" id="FOIB01000001">
    <property type="protein sequence ID" value="SET10286.1"/>
    <property type="molecule type" value="Genomic_DNA"/>
</dbReference>
<proteinExistence type="predicted"/>
<keyword evidence="5" id="KW-1185">Reference proteome</keyword>
<dbReference type="EMBL" id="BJXR01000006">
    <property type="protein sequence ID" value="GEN05346.1"/>
    <property type="molecule type" value="Genomic_DNA"/>
</dbReference>
<sequence length="268" mass="29262">MKVTGRRVLLAALGASLSACASRPAPPVLHYSLGISRADYRDYGGAKANPCDAEQRWLSDELTAINGVLARFVNGTDKLDTPASPDHAQQVELLKEAQQTLPPVLAVHENNLRGLSRCGFKDKGAFPEISRRGGELVKEARERLSSADSVLAAVSLRQAQDTWKEESPQREATARGTWCTADPKIGEATVFYARAALDGTFRWHFCDGSLVEQRAGAEPTYVEPEGLNKRDRRRIQPPRYLEAAANFPAEEIDRPPETGTPKSASPTP</sequence>
<evidence type="ECO:0000313" key="6">
    <source>
        <dbReference type="Proteomes" id="UP000321514"/>
    </source>
</evidence>
<dbReference type="Proteomes" id="UP000183760">
    <property type="component" value="Unassembled WGS sequence"/>
</dbReference>
<name>A0A511STU2_MYXFU</name>
<dbReference type="PROSITE" id="PS51257">
    <property type="entry name" value="PROKAR_LIPOPROTEIN"/>
    <property type="match status" value="1"/>
</dbReference>
<comment type="caution">
    <text evidence="3">The sequence shown here is derived from an EMBL/GenBank/DDBJ whole genome shotgun (WGS) entry which is preliminary data.</text>
</comment>
<evidence type="ECO:0000256" key="2">
    <source>
        <dbReference type="SAM" id="SignalP"/>
    </source>
</evidence>